<feature type="domain" description="Transposase IS110-like N-terminal" evidence="1">
    <location>
        <begin position="4"/>
        <end position="161"/>
    </location>
</feature>
<dbReference type="InterPro" id="IPR002525">
    <property type="entry name" value="Transp_IS110-like_N"/>
</dbReference>
<evidence type="ECO:0000259" key="2">
    <source>
        <dbReference type="Pfam" id="PF02371"/>
    </source>
</evidence>
<proteinExistence type="predicted"/>
<keyword evidence="4" id="KW-1185">Reference proteome</keyword>
<organism evidence="3 4">
    <name type="scientific">Alicyclobacillus acidoterrestris (strain ATCC 49025 / DSM 3922 / CIP 106132 / NCIMB 13137 / GD3B)</name>
    <dbReference type="NCBI Taxonomy" id="1356854"/>
    <lineage>
        <taxon>Bacteria</taxon>
        <taxon>Bacillati</taxon>
        <taxon>Bacillota</taxon>
        <taxon>Bacilli</taxon>
        <taxon>Bacillales</taxon>
        <taxon>Alicyclobacillaceae</taxon>
        <taxon>Alicyclobacillus</taxon>
    </lineage>
</organism>
<dbReference type="Pfam" id="PF02371">
    <property type="entry name" value="Transposase_20"/>
    <property type="match status" value="1"/>
</dbReference>
<evidence type="ECO:0000313" key="4">
    <source>
        <dbReference type="Proteomes" id="UP000829401"/>
    </source>
</evidence>
<dbReference type="RefSeq" id="WP_021297493.1">
    <property type="nucleotide sequence ID" value="NZ_AURB01000155.1"/>
</dbReference>
<dbReference type="GO" id="GO:0004803">
    <property type="term" value="F:transposase activity"/>
    <property type="evidence" value="ECO:0007669"/>
    <property type="project" value="InterPro"/>
</dbReference>
<dbReference type="GO" id="GO:0006313">
    <property type="term" value="P:DNA transposition"/>
    <property type="evidence" value="ECO:0007669"/>
    <property type="project" value="InterPro"/>
</dbReference>
<name>T0BSM4_ALIAG</name>
<dbReference type="AlphaFoldDB" id="T0BSM4"/>
<dbReference type="InterPro" id="IPR047650">
    <property type="entry name" value="Transpos_IS110"/>
</dbReference>
<dbReference type="InterPro" id="IPR003346">
    <property type="entry name" value="Transposase_20"/>
</dbReference>
<dbReference type="STRING" id="1356854.N007_12180"/>
<dbReference type="KEGG" id="aaco:K1I37_21245"/>
<geneLocation type="plasmid" evidence="4">
    <name>pDSM3922.1</name>
</geneLocation>
<dbReference type="EMBL" id="CP080468">
    <property type="protein sequence ID" value="UNO50997.1"/>
    <property type="molecule type" value="Genomic_DNA"/>
</dbReference>
<dbReference type="PANTHER" id="PTHR33055">
    <property type="entry name" value="TRANSPOSASE FOR INSERTION SEQUENCE ELEMENT IS1111A"/>
    <property type="match status" value="1"/>
</dbReference>
<dbReference type="Pfam" id="PF01548">
    <property type="entry name" value="DEDD_Tnp_IS110"/>
    <property type="match status" value="1"/>
</dbReference>
<dbReference type="NCBIfam" id="NF033542">
    <property type="entry name" value="transpos_IS110"/>
    <property type="match status" value="1"/>
</dbReference>
<evidence type="ECO:0000259" key="1">
    <source>
        <dbReference type="Pfam" id="PF01548"/>
    </source>
</evidence>
<feature type="domain" description="Transposase IS116/IS110/IS902 C-terminal" evidence="2">
    <location>
        <begin position="267"/>
        <end position="353"/>
    </location>
</feature>
<reference evidence="4" key="1">
    <citation type="journal article" date="2022" name="G3 (Bethesda)">
        <title>Unveiling the complete genome sequence of Alicyclobacillus acidoterrestris DSM 3922T, a taint-producing strain.</title>
        <authorList>
            <person name="Leonardo I.C."/>
            <person name="Barreto Crespo M.T."/>
            <person name="Gaspar F.B."/>
        </authorList>
    </citation>
    <scope>NUCLEOTIDE SEQUENCE [LARGE SCALE GENOMIC DNA]</scope>
    <source>
        <strain evidence="4">DSM 3922</strain>
    </source>
</reference>
<sequence>MYFVGIDIGKRNHEACIIDVNGKVQQKTLRFSNNQAGGQKLIQWMRAVDPNLTSTHVAMEATGHYWLALHSFLRKHGLRPHVINPIQSDAFRNMYIRQTKNDAKDAFIIAEVLRFGRYTTTELASEEIVALRQLSRFRFSLVDTISDLKRKVISILDMLFPEYERVFSDLFGKTSSELLMEYTTPEEILAVDTEELAAFIAQHSRNRLGLDKAVELKSAAESSFGIDMALDAYRLQLRLLLQQIRFTEEQLESLNAEIVKRLESVDSNLVTIPGIGPVLAAAILGEIGDISRFPTGVKLVAYAGIDPTVRQSGQFNGTRNRMSKRGSPHLRRAIWLAASTAKTYNPILRDFYEQKRAEGKHPMAATGAVARKLTYIIHAVLRDRKPYEPIT</sequence>
<gene>
    <name evidence="3" type="ORF">K1I37_21245</name>
</gene>
<accession>A0A9E6ZHQ1</accession>
<accession>T0BSM4</accession>
<keyword evidence="3" id="KW-0614">Plasmid</keyword>
<dbReference type="OrthoDB" id="9790935at2"/>
<dbReference type="PANTHER" id="PTHR33055:SF13">
    <property type="entry name" value="TRANSPOSASE"/>
    <property type="match status" value="1"/>
</dbReference>
<evidence type="ECO:0000313" key="3">
    <source>
        <dbReference type="EMBL" id="UNO50997.1"/>
    </source>
</evidence>
<dbReference type="Proteomes" id="UP000829401">
    <property type="component" value="Plasmid pDSM3922.1"/>
</dbReference>
<dbReference type="GO" id="GO:0003677">
    <property type="term" value="F:DNA binding"/>
    <property type="evidence" value="ECO:0007669"/>
    <property type="project" value="InterPro"/>
</dbReference>
<dbReference type="eggNOG" id="COG3547">
    <property type="taxonomic scope" value="Bacteria"/>
</dbReference>
<protein>
    <submittedName>
        <fullName evidence="3">IS110 family transposase</fullName>
    </submittedName>
</protein>